<dbReference type="PROSITE" id="PS00671">
    <property type="entry name" value="D_2_HYDROXYACID_DH_3"/>
    <property type="match status" value="1"/>
</dbReference>
<dbReference type="Pfam" id="PF00389">
    <property type="entry name" value="2-Hacid_dh"/>
    <property type="match status" value="1"/>
</dbReference>
<feature type="domain" description="D-isomer specific 2-hydroxyacid dehydrogenase NAD-binding" evidence="6">
    <location>
        <begin position="111"/>
        <end position="298"/>
    </location>
</feature>
<accession>A0A1L8MNX3</accession>
<keyword evidence="2 4" id="KW-0560">Oxidoreductase</keyword>
<dbReference type="PROSITE" id="PS00065">
    <property type="entry name" value="D_2_HYDROXYACID_DH_1"/>
    <property type="match status" value="1"/>
</dbReference>
<dbReference type="InterPro" id="IPR006139">
    <property type="entry name" value="D-isomer_2_OHA_DH_cat_dom"/>
</dbReference>
<gene>
    <name evidence="7" type="ORF">A9Q68_02585</name>
</gene>
<keyword evidence="3" id="KW-0520">NAD</keyword>
<dbReference type="InterPro" id="IPR058205">
    <property type="entry name" value="D-LDH-like"/>
</dbReference>
<organism evidence="7 8">
    <name type="scientific">Streptococcus bovimastitidis</name>
    <dbReference type="NCBI Taxonomy" id="1856638"/>
    <lineage>
        <taxon>Bacteria</taxon>
        <taxon>Bacillati</taxon>
        <taxon>Bacillota</taxon>
        <taxon>Bacilli</taxon>
        <taxon>Lactobacillales</taxon>
        <taxon>Streptococcaceae</taxon>
        <taxon>Streptococcus</taxon>
    </lineage>
</organism>
<feature type="domain" description="D-isomer specific 2-hydroxyacid dehydrogenase catalytic" evidence="5">
    <location>
        <begin position="21"/>
        <end position="330"/>
    </location>
</feature>
<dbReference type="GO" id="GO:0051287">
    <property type="term" value="F:NAD binding"/>
    <property type="evidence" value="ECO:0007669"/>
    <property type="project" value="InterPro"/>
</dbReference>
<dbReference type="PANTHER" id="PTHR43026">
    <property type="entry name" value="2-HYDROXYACID DEHYDROGENASE HOMOLOG 1-RELATED"/>
    <property type="match status" value="1"/>
</dbReference>
<dbReference type="NCBIfam" id="NF006374">
    <property type="entry name" value="PRK08605.1"/>
    <property type="match status" value="1"/>
</dbReference>
<evidence type="ECO:0000256" key="4">
    <source>
        <dbReference type="RuleBase" id="RU003719"/>
    </source>
</evidence>
<dbReference type="EMBL" id="LZDD01000001">
    <property type="protein sequence ID" value="OJF72448.1"/>
    <property type="molecule type" value="Genomic_DNA"/>
</dbReference>
<evidence type="ECO:0000259" key="5">
    <source>
        <dbReference type="Pfam" id="PF00389"/>
    </source>
</evidence>
<dbReference type="PANTHER" id="PTHR43026:SF1">
    <property type="entry name" value="2-HYDROXYACID DEHYDROGENASE HOMOLOG 1-RELATED"/>
    <property type="match status" value="1"/>
</dbReference>
<protein>
    <submittedName>
        <fullName evidence="7">Lactate dehydrogenase</fullName>
    </submittedName>
</protein>
<comment type="similarity">
    <text evidence="1 4">Belongs to the D-isomer specific 2-hydroxyacid dehydrogenase family.</text>
</comment>
<dbReference type="STRING" id="1856638.A9Q68_02585"/>
<dbReference type="RefSeq" id="WP_071793104.1">
    <property type="nucleotide sequence ID" value="NZ_LZDD01000001.1"/>
</dbReference>
<evidence type="ECO:0000313" key="7">
    <source>
        <dbReference type="EMBL" id="OJF72448.1"/>
    </source>
</evidence>
<evidence type="ECO:0000259" key="6">
    <source>
        <dbReference type="Pfam" id="PF02826"/>
    </source>
</evidence>
<dbReference type="Pfam" id="PF02826">
    <property type="entry name" value="2-Hacid_dh_C"/>
    <property type="match status" value="1"/>
</dbReference>
<evidence type="ECO:0000256" key="1">
    <source>
        <dbReference type="ARBA" id="ARBA00005854"/>
    </source>
</evidence>
<name>A0A1L8MNX3_9STRE</name>
<comment type="caution">
    <text evidence="7">The sequence shown here is derived from an EMBL/GenBank/DDBJ whole genome shotgun (WGS) entry which is preliminary data.</text>
</comment>
<dbReference type="PROSITE" id="PS00670">
    <property type="entry name" value="D_2_HYDROXYACID_DH_2"/>
    <property type="match status" value="1"/>
</dbReference>
<sequence>MKIKLYNVRGEEAVLAEQWAKNNQIEISLNEGPLSAESVKEAQGFDGIANAQIGPLDDAVYPLLKEMGIKQIAQRSAGVDMYNLELAKENGIIISNVPSYSPESIAEFTVAIALNLIRKIELIRANVKEQNFTWGLPVRGRVLGDMTVAIIGTGRIGLATAKIFKGFGCKVVGFDVYRSEEAAEVLEYKDSILEAIKDADVVSLHMPPTAENIHFFNAETFKQFKKDAILLNMARGALIETRDLLDALDQDLLAGAGIDTYEFEGPYIPKNFQGQEITDKLFLDLINHPKVIYTPHAAYYTDEAVKNLVEGALNATVEVVTTGTTGNRVN</sequence>
<dbReference type="OrthoDB" id="9805416at2"/>
<keyword evidence="8" id="KW-1185">Reference proteome</keyword>
<evidence type="ECO:0000313" key="8">
    <source>
        <dbReference type="Proteomes" id="UP000182015"/>
    </source>
</evidence>
<dbReference type="InterPro" id="IPR006140">
    <property type="entry name" value="D-isomer_DH_NAD-bd"/>
</dbReference>
<dbReference type="SUPFAM" id="SSF51735">
    <property type="entry name" value="NAD(P)-binding Rossmann-fold domains"/>
    <property type="match status" value="1"/>
</dbReference>
<dbReference type="InterPro" id="IPR036291">
    <property type="entry name" value="NAD(P)-bd_dom_sf"/>
</dbReference>
<dbReference type="AlphaFoldDB" id="A0A1L8MNX3"/>
<dbReference type="InterPro" id="IPR029753">
    <property type="entry name" value="D-isomer_DH_CS"/>
</dbReference>
<dbReference type="GO" id="GO:0008720">
    <property type="term" value="F:D-lactate dehydrogenase (NAD+) activity"/>
    <property type="evidence" value="ECO:0007669"/>
    <property type="project" value="TreeGrafter"/>
</dbReference>
<proteinExistence type="inferred from homology"/>
<dbReference type="CDD" id="cd12186">
    <property type="entry name" value="LDH"/>
    <property type="match status" value="1"/>
</dbReference>
<dbReference type="InterPro" id="IPR029752">
    <property type="entry name" value="D-isomer_DH_CS1"/>
</dbReference>
<evidence type="ECO:0000256" key="2">
    <source>
        <dbReference type="ARBA" id="ARBA00023002"/>
    </source>
</evidence>
<evidence type="ECO:0000256" key="3">
    <source>
        <dbReference type="ARBA" id="ARBA00023027"/>
    </source>
</evidence>
<reference evidence="8" key="1">
    <citation type="submission" date="2016-06" db="EMBL/GenBank/DDBJ databases">
        <authorList>
            <person name="de Vries S.P.W."/>
            <person name="Hadjirin N.F."/>
            <person name="Lay E.M."/>
            <person name="Zadoks R.N."/>
            <person name="Peacock S.J."/>
            <person name="Parkhill J."/>
            <person name="Grant A.J."/>
            <person name="Mcdougall S."/>
            <person name="Holmes M.A."/>
        </authorList>
    </citation>
    <scope>NUCLEOTIDE SEQUENCE [LARGE SCALE GENOMIC DNA]</scope>
    <source>
        <strain evidence="8">NZ1587</strain>
    </source>
</reference>
<dbReference type="SUPFAM" id="SSF52283">
    <property type="entry name" value="Formate/glycerate dehydrogenase catalytic domain-like"/>
    <property type="match status" value="1"/>
</dbReference>
<dbReference type="Gene3D" id="3.40.50.720">
    <property type="entry name" value="NAD(P)-binding Rossmann-like Domain"/>
    <property type="match status" value="2"/>
</dbReference>
<dbReference type="Proteomes" id="UP000182015">
    <property type="component" value="Unassembled WGS sequence"/>
</dbReference>